<protein>
    <recommendedName>
        <fullName evidence="9">Peptidase M20 dimerisation domain-containing protein</fullName>
    </recommendedName>
</protein>
<evidence type="ECO:0000256" key="3">
    <source>
        <dbReference type="ARBA" id="ARBA00022670"/>
    </source>
</evidence>
<dbReference type="PROSITE" id="PS50294">
    <property type="entry name" value="WD_REPEATS_REGION"/>
    <property type="match status" value="1"/>
</dbReference>
<evidence type="ECO:0000256" key="5">
    <source>
        <dbReference type="ARBA" id="ARBA00022737"/>
    </source>
</evidence>
<name>A0A8H4QUG0_9AGAR</name>
<evidence type="ECO:0000313" key="10">
    <source>
        <dbReference type="EMBL" id="KAF4617567.1"/>
    </source>
</evidence>
<dbReference type="PANTHER" id="PTHR43270">
    <property type="entry name" value="BETA-ALA-HIS DIPEPTIDASE"/>
    <property type="match status" value="1"/>
</dbReference>
<dbReference type="InterPro" id="IPR001680">
    <property type="entry name" value="WD40_rpt"/>
</dbReference>
<feature type="domain" description="Peptidase M20 dimerisation" evidence="9">
    <location>
        <begin position="618"/>
        <end position="756"/>
    </location>
</feature>
<evidence type="ECO:0000256" key="1">
    <source>
        <dbReference type="ARBA" id="ARBA00006247"/>
    </source>
</evidence>
<dbReference type="Pfam" id="PF01546">
    <property type="entry name" value="Peptidase_M20"/>
    <property type="match status" value="1"/>
</dbReference>
<reference evidence="10 11" key="1">
    <citation type="submission" date="2019-12" db="EMBL/GenBank/DDBJ databases">
        <authorList>
            <person name="Floudas D."/>
            <person name="Bentzer J."/>
            <person name="Ahren D."/>
            <person name="Johansson T."/>
            <person name="Persson P."/>
            <person name="Tunlid A."/>
        </authorList>
    </citation>
    <scope>NUCLEOTIDE SEQUENCE [LARGE SCALE GENOMIC DNA]</scope>
    <source>
        <strain evidence="10 11">CBS 102.39</strain>
    </source>
</reference>
<dbReference type="SMART" id="SM00320">
    <property type="entry name" value="WD40"/>
    <property type="match status" value="7"/>
</dbReference>
<dbReference type="PANTHER" id="PTHR43270:SF8">
    <property type="entry name" value="DI- AND TRIPEPTIDASE DUG2-RELATED"/>
    <property type="match status" value="1"/>
</dbReference>
<sequence length="868" mass="95756">MEPAKSPIPNPSLGRNLESQTRPPSLIHSLHESRSSVLSLAANDDYIFSGSQNQDISVWDKQTFQLKDTLRGHHGSVLGLEYAKDKKWLFSSSGDSTVRVWSTETLQQLYVIHPYMGESAGDLFSLSWSPSSQTIFIGCQNTSLQWFSFQELQSKSPPSSYVEEGPVLTPTGTGTSTPTKLSSRKAHKFFDSYPQYERRPADIFANNVPGRSSPDSDRTDASGPGEHLGIPPSNVIDSAHYGYLYCMTLLNEGDRGIQLATGSGDETVKLWACDSGVPELVHEFDCNHGAVLALVSEGDTLYAGCQDGYVKIFDLETKTLVRTIIVQEGIDIIAMSMLGSDLYTCTANGWIKRWSASFDCTASWKAHEGIVLSSIITKTTLSETSFSFITGGNDEHIKVWEVTRPKARVASGTEEESRNENARNSCIGSGSFFDTMVYALTKFIMIPSISSDPAHREDCRQAAIWLRKCLGQLGAHTSLLATSEGTNPIVLATFEGSVSEKPKPRVLFYGHYDVIPAPSKGWNSDPFTLTGRNGYLYGRGATDNKGPIIAVASAAADLLSRRMLEVDLVFLIEGEEECGSKDFRKTVQKNKEAIGHIDAILVSNSTWIADDRPCITYGLRGVVHCSVEISSDRPDLHSGIEGGAVAEPMVDMVQLLATLTDQKRVVKMPGFYDQVRPQTDDEKQLYKLLSEVTNRPAELLSSRWREPSFTIHNVTISGPKNPTVIPGTVSAQLSLRLVPDQNLETIVKSLREYLQASFDALQSPNELKIEVKHTADWWLGDLDGHWFKALESAVREEWGIEPLRIREGGSIPSVPYLEKEFGCHALHLPMGQSSDQAHLPDERISLVNLRKGKAVIERFLLNATLDNK</sequence>
<feature type="repeat" description="WD" evidence="7">
    <location>
        <begin position="28"/>
        <end position="69"/>
    </location>
</feature>
<dbReference type="GO" id="GO:0046872">
    <property type="term" value="F:metal ion binding"/>
    <property type="evidence" value="ECO:0007669"/>
    <property type="project" value="UniProtKB-KW"/>
</dbReference>
<dbReference type="GO" id="GO:0008233">
    <property type="term" value="F:peptidase activity"/>
    <property type="evidence" value="ECO:0007669"/>
    <property type="project" value="UniProtKB-KW"/>
</dbReference>
<keyword evidence="5" id="KW-0677">Repeat</keyword>
<dbReference type="InterPro" id="IPR017149">
    <property type="entry name" value="GSH_degradosome_Dug2"/>
</dbReference>
<dbReference type="PROSITE" id="PS50082">
    <property type="entry name" value="WD_REPEATS_2"/>
    <property type="match status" value="2"/>
</dbReference>
<dbReference type="PRINTS" id="PR00320">
    <property type="entry name" value="GPROTEINBRPT"/>
</dbReference>
<evidence type="ECO:0000256" key="6">
    <source>
        <dbReference type="ARBA" id="ARBA00022801"/>
    </source>
</evidence>
<keyword evidence="3" id="KW-0645">Protease</keyword>
<evidence type="ECO:0000256" key="2">
    <source>
        <dbReference type="ARBA" id="ARBA00022574"/>
    </source>
</evidence>
<dbReference type="Gene3D" id="3.40.630.10">
    <property type="entry name" value="Zn peptidases"/>
    <property type="match status" value="1"/>
</dbReference>
<dbReference type="Gene3D" id="3.30.70.360">
    <property type="match status" value="1"/>
</dbReference>
<comment type="caution">
    <text evidence="10">The sequence shown here is derived from an EMBL/GenBank/DDBJ whole genome shotgun (WGS) entry which is preliminary data.</text>
</comment>
<dbReference type="InterPro" id="IPR036264">
    <property type="entry name" value="Bact_exopeptidase_dim_dom"/>
</dbReference>
<dbReference type="InterPro" id="IPR011650">
    <property type="entry name" value="Peptidase_M20_dimer"/>
</dbReference>
<feature type="compositionally biased region" description="Low complexity" evidence="8">
    <location>
        <begin position="165"/>
        <end position="181"/>
    </location>
</feature>
<keyword evidence="11" id="KW-1185">Reference proteome</keyword>
<keyword evidence="4" id="KW-0479">Metal-binding</keyword>
<feature type="compositionally biased region" description="Pro residues" evidence="8">
    <location>
        <begin position="1"/>
        <end position="10"/>
    </location>
</feature>
<dbReference type="AlphaFoldDB" id="A0A8H4QUG0"/>
<dbReference type="Proteomes" id="UP000521872">
    <property type="component" value="Unassembled WGS sequence"/>
</dbReference>
<dbReference type="Gene3D" id="2.130.10.10">
    <property type="entry name" value="YVTN repeat-like/Quinoprotein amine dehydrogenase"/>
    <property type="match status" value="2"/>
</dbReference>
<comment type="similarity">
    <text evidence="1">Belongs to the peptidase M20A family.</text>
</comment>
<feature type="region of interest" description="Disordered" evidence="8">
    <location>
        <begin position="203"/>
        <end position="231"/>
    </location>
</feature>
<feature type="region of interest" description="Disordered" evidence="8">
    <location>
        <begin position="157"/>
        <end position="181"/>
    </location>
</feature>
<dbReference type="EMBL" id="JAACJL010000030">
    <property type="protein sequence ID" value="KAF4617567.1"/>
    <property type="molecule type" value="Genomic_DNA"/>
</dbReference>
<organism evidence="10 11">
    <name type="scientific">Agrocybe pediades</name>
    <dbReference type="NCBI Taxonomy" id="84607"/>
    <lineage>
        <taxon>Eukaryota</taxon>
        <taxon>Fungi</taxon>
        <taxon>Dikarya</taxon>
        <taxon>Basidiomycota</taxon>
        <taxon>Agaricomycotina</taxon>
        <taxon>Agaricomycetes</taxon>
        <taxon>Agaricomycetidae</taxon>
        <taxon>Agaricales</taxon>
        <taxon>Agaricineae</taxon>
        <taxon>Strophariaceae</taxon>
        <taxon>Agrocybe</taxon>
    </lineage>
</organism>
<dbReference type="InterPro" id="IPR002933">
    <property type="entry name" value="Peptidase_M20"/>
</dbReference>
<evidence type="ECO:0000256" key="7">
    <source>
        <dbReference type="PROSITE-ProRule" id="PRU00221"/>
    </source>
</evidence>
<proteinExistence type="inferred from homology"/>
<dbReference type="GO" id="GO:0006508">
    <property type="term" value="P:proteolysis"/>
    <property type="evidence" value="ECO:0007669"/>
    <property type="project" value="UniProtKB-KW"/>
</dbReference>
<evidence type="ECO:0000256" key="4">
    <source>
        <dbReference type="ARBA" id="ARBA00022723"/>
    </source>
</evidence>
<feature type="repeat" description="WD" evidence="7">
    <location>
        <begin position="70"/>
        <end position="111"/>
    </location>
</feature>
<dbReference type="SUPFAM" id="SSF55031">
    <property type="entry name" value="Bacterial exopeptidase dimerisation domain"/>
    <property type="match status" value="1"/>
</dbReference>
<evidence type="ECO:0000259" key="9">
    <source>
        <dbReference type="Pfam" id="PF07687"/>
    </source>
</evidence>
<keyword evidence="6" id="KW-0378">Hydrolase</keyword>
<keyword evidence="2 7" id="KW-0853">WD repeat</keyword>
<dbReference type="InterPro" id="IPR036322">
    <property type="entry name" value="WD40_repeat_dom_sf"/>
</dbReference>
<dbReference type="PIRSF" id="PIRSF037237">
    <property type="entry name" value="Peptidase_WD_repeats_DUG2"/>
    <property type="match status" value="1"/>
</dbReference>
<dbReference type="SUPFAM" id="SSF53187">
    <property type="entry name" value="Zn-dependent exopeptidases"/>
    <property type="match status" value="1"/>
</dbReference>
<dbReference type="InterPro" id="IPR051458">
    <property type="entry name" value="Cyt/Met_Dipeptidase"/>
</dbReference>
<dbReference type="Pfam" id="PF00400">
    <property type="entry name" value="WD40"/>
    <property type="match status" value="3"/>
</dbReference>
<dbReference type="GO" id="GO:0006751">
    <property type="term" value="P:glutathione catabolic process"/>
    <property type="evidence" value="ECO:0007669"/>
    <property type="project" value="InterPro"/>
</dbReference>
<dbReference type="InterPro" id="IPR020472">
    <property type="entry name" value="WD40_PAC1"/>
</dbReference>
<evidence type="ECO:0000313" key="11">
    <source>
        <dbReference type="Proteomes" id="UP000521872"/>
    </source>
</evidence>
<feature type="region of interest" description="Disordered" evidence="8">
    <location>
        <begin position="1"/>
        <end position="22"/>
    </location>
</feature>
<dbReference type="InterPro" id="IPR015943">
    <property type="entry name" value="WD40/YVTN_repeat-like_dom_sf"/>
</dbReference>
<evidence type="ECO:0000256" key="8">
    <source>
        <dbReference type="SAM" id="MobiDB-lite"/>
    </source>
</evidence>
<dbReference type="SUPFAM" id="SSF50978">
    <property type="entry name" value="WD40 repeat-like"/>
    <property type="match status" value="1"/>
</dbReference>
<accession>A0A8H4QUG0</accession>
<gene>
    <name evidence="10" type="ORF">D9613_005890</name>
</gene>
<dbReference type="Pfam" id="PF07687">
    <property type="entry name" value="M20_dimer"/>
    <property type="match status" value="1"/>
</dbReference>